<dbReference type="Proteomes" id="UP001476950">
    <property type="component" value="Unassembled WGS sequence"/>
</dbReference>
<reference evidence="1 2" key="1">
    <citation type="submission" date="2022-04" db="EMBL/GenBank/DDBJ databases">
        <title>Positive selection, recombination, and allopatry shape intraspecific diversity of widespread and dominant cyanobacteria.</title>
        <authorList>
            <person name="Wei J."/>
            <person name="Shu W."/>
            <person name="Hu C."/>
        </authorList>
    </citation>
    <scope>NUCLEOTIDE SEQUENCE [LARGE SCALE GENOMIC DNA]</scope>
    <source>
        <strain evidence="1 2">AS-A4</strain>
    </source>
</reference>
<dbReference type="RefSeq" id="WP_190450096.1">
    <property type="nucleotide sequence ID" value="NZ_JAMPLM010000008.1"/>
</dbReference>
<accession>A0ABV0KIH7</accession>
<proteinExistence type="predicted"/>
<name>A0ABV0KIH7_9CYAN</name>
<organism evidence="1 2">
    <name type="scientific">Stenomitos frigidus AS-A4</name>
    <dbReference type="NCBI Taxonomy" id="2933935"/>
    <lineage>
        <taxon>Bacteria</taxon>
        <taxon>Bacillati</taxon>
        <taxon>Cyanobacteriota</taxon>
        <taxon>Cyanophyceae</taxon>
        <taxon>Leptolyngbyales</taxon>
        <taxon>Leptolyngbyaceae</taxon>
        <taxon>Stenomitos</taxon>
    </lineage>
</organism>
<comment type="caution">
    <text evidence="1">The sequence shown here is derived from an EMBL/GenBank/DDBJ whole genome shotgun (WGS) entry which is preliminary data.</text>
</comment>
<keyword evidence="2" id="KW-1185">Reference proteome</keyword>
<evidence type="ECO:0000313" key="1">
    <source>
        <dbReference type="EMBL" id="MEP1059043.1"/>
    </source>
</evidence>
<protein>
    <submittedName>
        <fullName evidence="1">Uncharacterized protein</fullName>
    </submittedName>
</protein>
<sequence length="102" mass="10971">MAKPLMVCLVYASVVKNVTGKVMISSQPAARLSPQLLLQRVSRGQLANAVMLGGVALAEAIVAAWFAKEGTTSQIFQHLNQLQEQSPMGIEAPMIVEGYLLF</sequence>
<gene>
    <name evidence="1" type="ORF">NDI38_11405</name>
</gene>
<dbReference type="EMBL" id="JAMPLM010000008">
    <property type="protein sequence ID" value="MEP1059043.1"/>
    <property type="molecule type" value="Genomic_DNA"/>
</dbReference>
<evidence type="ECO:0000313" key="2">
    <source>
        <dbReference type="Proteomes" id="UP001476950"/>
    </source>
</evidence>